<accession>A0ABN9DZJ0</accession>
<dbReference type="EMBL" id="CATNWA010014970">
    <property type="protein sequence ID" value="CAI9578050.1"/>
    <property type="molecule type" value="Genomic_DNA"/>
</dbReference>
<sequence length="78" mass="8288">MISVAPAVPPVSVHQCHLSLPISALVPSMPVPHQCHISVPTSAHQCHLSVLISDPFQCYLSMPVSAAYQCCQSVLPIS</sequence>
<organism evidence="1 2">
    <name type="scientific">Staurois parvus</name>
    <dbReference type="NCBI Taxonomy" id="386267"/>
    <lineage>
        <taxon>Eukaryota</taxon>
        <taxon>Metazoa</taxon>
        <taxon>Chordata</taxon>
        <taxon>Craniata</taxon>
        <taxon>Vertebrata</taxon>
        <taxon>Euteleostomi</taxon>
        <taxon>Amphibia</taxon>
        <taxon>Batrachia</taxon>
        <taxon>Anura</taxon>
        <taxon>Neobatrachia</taxon>
        <taxon>Ranoidea</taxon>
        <taxon>Ranidae</taxon>
        <taxon>Staurois</taxon>
    </lineage>
</organism>
<feature type="non-terminal residue" evidence="1">
    <location>
        <position position="78"/>
    </location>
</feature>
<gene>
    <name evidence="1" type="ORF">SPARVUS_LOCUS8834882</name>
</gene>
<evidence type="ECO:0000313" key="2">
    <source>
        <dbReference type="Proteomes" id="UP001162483"/>
    </source>
</evidence>
<name>A0ABN9DZJ0_9NEOB</name>
<protein>
    <submittedName>
        <fullName evidence="1">Uncharacterized protein</fullName>
    </submittedName>
</protein>
<keyword evidence="2" id="KW-1185">Reference proteome</keyword>
<proteinExistence type="predicted"/>
<dbReference type="Proteomes" id="UP001162483">
    <property type="component" value="Unassembled WGS sequence"/>
</dbReference>
<comment type="caution">
    <text evidence="1">The sequence shown here is derived from an EMBL/GenBank/DDBJ whole genome shotgun (WGS) entry which is preliminary data.</text>
</comment>
<evidence type="ECO:0000313" key="1">
    <source>
        <dbReference type="EMBL" id="CAI9578050.1"/>
    </source>
</evidence>
<reference evidence="1" key="1">
    <citation type="submission" date="2023-05" db="EMBL/GenBank/DDBJ databases">
        <authorList>
            <person name="Stuckert A."/>
        </authorList>
    </citation>
    <scope>NUCLEOTIDE SEQUENCE</scope>
</reference>